<evidence type="ECO:0000313" key="4">
    <source>
        <dbReference type="Proteomes" id="UP000053477"/>
    </source>
</evidence>
<keyword evidence="2" id="KW-0472">Membrane</keyword>
<dbReference type="InterPro" id="IPR031833">
    <property type="entry name" value="DUF4748"/>
</dbReference>
<evidence type="ECO:0000313" key="3">
    <source>
        <dbReference type="EMBL" id="KLO14395.1"/>
    </source>
</evidence>
<proteinExistence type="predicted"/>
<keyword evidence="4" id="KW-1185">Reference proteome</keyword>
<keyword evidence="2" id="KW-0812">Transmembrane</keyword>
<evidence type="ECO:0000256" key="1">
    <source>
        <dbReference type="SAM" id="MobiDB-lite"/>
    </source>
</evidence>
<sequence length="86" mass="9360">MNNPKSMLLGWGSLVAAAGVGYYFARQDINERRRQQQNAGSRPTEKLDSQIERDAASVVKDAPVTTEGTPRSTSSLPKSPDNVVNK</sequence>
<feature type="region of interest" description="Disordered" evidence="1">
    <location>
        <begin position="32"/>
        <end position="86"/>
    </location>
</feature>
<protein>
    <submittedName>
        <fullName evidence="3">Uncharacterized protein</fullName>
    </submittedName>
</protein>
<organism evidence="3 4">
    <name type="scientific">Schizopora paradoxa</name>
    <dbReference type="NCBI Taxonomy" id="27342"/>
    <lineage>
        <taxon>Eukaryota</taxon>
        <taxon>Fungi</taxon>
        <taxon>Dikarya</taxon>
        <taxon>Basidiomycota</taxon>
        <taxon>Agaricomycotina</taxon>
        <taxon>Agaricomycetes</taxon>
        <taxon>Hymenochaetales</taxon>
        <taxon>Schizoporaceae</taxon>
        <taxon>Schizopora</taxon>
    </lineage>
</organism>
<feature type="compositionally biased region" description="Polar residues" evidence="1">
    <location>
        <begin position="66"/>
        <end position="86"/>
    </location>
</feature>
<dbReference type="Pfam" id="PF15932">
    <property type="entry name" value="DUF4748"/>
    <property type="match status" value="1"/>
</dbReference>
<dbReference type="EMBL" id="KQ085944">
    <property type="protein sequence ID" value="KLO14395.1"/>
    <property type="molecule type" value="Genomic_DNA"/>
</dbReference>
<keyword evidence="2" id="KW-1133">Transmembrane helix</keyword>
<dbReference type="OrthoDB" id="2559326at2759"/>
<dbReference type="AlphaFoldDB" id="A0A0H2RR33"/>
<gene>
    <name evidence="3" type="ORF">SCHPADRAFT_316233</name>
</gene>
<feature type="compositionally biased region" description="Basic and acidic residues" evidence="1">
    <location>
        <begin position="43"/>
        <end position="55"/>
    </location>
</feature>
<dbReference type="Proteomes" id="UP000053477">
    <property type="component" value="Unassembled WGS sequence"/>
</dbReference>
<dbReference type="PANTHER" id="PTHR41800">
    <property type="entry name" value="EXPRESSED PROTEIN"/>
    <property type="match status" value="1"/>
</dbReference>
<accession>A0A0H2RR33</accession>
<feature type="transmembrane region" description="Helical" evidence="2">
    <location>
        <begin position="6"/>
        <end position="25"/>
    </location>
</feature>
<dbReference type="PANTHER" id="PTHR41800:SF1">
    <property type="entry name" value="EXPRESSED PROTEIN"/>
    <property type="match status" value="1"/>
</dbReference>
<evidence type="ECO:0000256" key="2">
    <source>
        <dbReference type="SAM" id="Phobius"/>
    </source>
</evidence>
<name>A0A0H2RR33_9AGAM</name>
<reference evidence="3 4" key="1">
    <citation type="submission" date="2015-04" db="EMBL/GenBank/DDBJ databases">
        <title>Complete genome sequence of Schizopora paradoxa KUC8140, a cosmopolitan wood degrader in East Asia.</title>
        <authorList>
            <consortium name="DOE Joint Genome Institute"/>
            <person name="Min B."/>
            <person name="Park H."/>
            <person name="Jang Y."/>
            <person name="Kim J.-J."/>
            <person name="Kim K.H."/>
            <person name="Pangilinan J."/>
            <person name="Lipzen A."/>
            <person name="Riley R."/>
            <person name="Grigoriev I.V."/>
            <person name="Spatafora J.W."/>
            <person name="Choi I.-G."/>
        </authorList>
    </citation>
    <scope>NUCLEOTIDE SEQUENCE [LARGE SCALE GENOMIC DNA]</scope>
    <source>
        <strain evidence="3 4">KUC8140</strain>
    </source>
</reference>
<dbReference type="InParanoid" id="A0A0H2RR33"/>